<protein>
    <submittedName>
        <fullName evidence="2">Glutamate--tRNA ligase</fullName>
    </submittedName>
</protein>
<evidence type="ECO:0000313" key="2">
    <source>
        <dbReference type="EMBL" id="GER28265.1"/>
    </source>
</evidence>
<comment type="caution">
    <text evidence="2">The sequence shown here is derived from an EMBL/GenBank/DDBJ whole genome shotgun (WGS) entry which is preliminary data.</text>
</comment>
<evidence type="ECO:0000313" key="3">
    <source>
        <dbReference type="Proteomes" id="UP000325081"/>
    </source>
</evidence>
<dbReference type="GO" id="GO:0016874">
    <property type="term" value="F:ligase activity"/>
    <property type="evidence" value="ECO:0007669"/>
    <property type="project" value="UniProtKB-KW"/>
</dbReference>
<sequence>MATCTMNDETVLTVDKWKMIFNIRTCSKSSMRSNYKKKNLPLSEHIEDDGLSTGSIHNRPKCVLIHLRHLADLRRHRRRRGVKARPDRKPRGQPPRWPLHIQLKVIRCDADRGLLPGGNNPVGRGAMRHCGPWSCSVDLQSHSRCVNYV</sequence>
<dbReference type="EMBL" id="BKCP01002447">
    <property type="protein sequence ID" value="GER28265.1"/>
    <property type="molecule type" value="Genomic_DNA"/>
</dbReference>
<gene>
    <name evidence="2" type="ORF">STAS_04047</name>
</gene>
<keyword evidence="2" id="KW-0436">Ligase</keyword>
<dbReference type="OrthoDB" id="10263751at2759"/>
<keyword evidence="3" id="KW-1185">Reference proteome</keyword>
<proteinExistence type="predicted"/>
<accession>A0A5A7P5Q3</accession>
<reference evidence="3" key="1">
    <citation type="journal article" date="2019" name="Curr. Biol.">
        <title>Genome Sequence of Striga asiatica Provides Insight into the Evolution of Plant Parasitism.</title>
        <authorList>
            <person name="Yoshida S."/>
            <person name="Kim S."/>
            <person name="Wafula E.K."/>
            <person name="Tanskanen J."/>
            <person name="Kim Y.M."/>
            <person name="Honaas L."/>
            <person name="Yang Z."/>
            <person name="Spallek T."/>
            <person name="Conn C.E."/>
            <person name="Ichihashi Y."/>
            <person name="Cheong K."/>
            <person name="Cui S."/>
            <person name="Der J.P."/>
            <person name="Gundlach H."/>
            <person name="Jiao Y."/>
            <person name="Hori C."/>
            <person name="Ishida J.K."/>
            <person name="Kasahara H."/>
            <person name="Kiba T."/>
            <person name="Kim M.S."/>
            <person name="Koo N."/>
            <person name="Laohavisit A."/>
            <person name="Lee Y.H."/>
            <person name="Lumba S."/>
            <person name="McCourt P."/>
            <person name="Mortimer J.C."/>
            <person name="Mutuku J.M."/>
            <person name="Nomura T."/>
            <person name="Sasaki-Sekimoto Y."/>
            <person name="Seto Y."/>
            <person name="Wang Y."/>
            <person name="Wakatake T."/>
            <person name="Sakakibara H."/>
            <person name="Demura T."/>
            <person name="Yamaguchi S."/>
            <person name="Yoneyama K."/>
            <person name="Manabe R.I."/>
            <person name="Nelson D.C."/>
            <person name="Schulman A.H."/>
            <person name="Timko M.P."/>
            <person name="dePamphilis C.W."/>
            <person name="Choi D."/>
            <person name="Shirasu K."/>
        </authorList>
    </citation>
    <scope>NUCLEOTIDE SEQUENCE [LARGE SCALE GENOMIC DNA]</scope>
    <source>
        <strain evidence="3">cv. UVA1</strain>
    </source>
</reference>
<name>A0A5A7P5Q3_STRAF</name>
<organism evidence="2 3">
    <name type="scientific">Striga asiatica</name>
    <name type="common">Asiatic witchweed</name>
    <name type="synonym">Buchnera asiatica</name>
    <dbReference type="NCBI Taxonomy" id="4170"/>
    <lineage>
        <taxon>Eukaryota</taxon>
        <taxon>Viridiplantae</taxon>
        <taxon>Streptophyta</taxon>
        <taxon>Embryophyta</taxon>
        <taxon>Tracheophyta</taxon>
        <taxon>Spermatophyta</taxon>
        <taxon>Magnoliopsida</taxon>
        <taxon>eudicotyledons</taxon>
        <taxon>Gunneridae</taxon>
        <taxon>Pentapetalae</taxon>
        <taxon>asterids</taxon>
        <taxon>lamiids</taxon>
        <taxon>Lamiales</taxon>
        <taxon>Orobanchaceae</taxon>
        <taxon>Buchnereae</taxon>
        <taxon>Striga</taxon>
    </lineage>
</organism>
<feature type="region of interest" description="Disordered" evidence="1">
    <location>
        <begin position="77"/>
        <end position="96"/>
    </location>
</feature>
<dbReference type="AlphaFoldDB" id="A0A5A7P5Q3"/>
<evidence type="ECO:0000256" key="1">
    <source>
        <dbReference type="SAM" id="MobiDB-lite"/>
    </source>
</evidence>
<dbReference type="Proteomes" id="UP000325081">
    <property type="component" value="Unassembled WGS sequence"/>
</dbReference>